<dbReference type="RefSeq" id="WP_126751222.1">
    <property type="nucleotide sequence ID" value="NZ_JBHUMT010000016.1"/>
</dbReference>
<dbReference type="Pfam" id="PF01933">
    <property type="entry name" value="CofD"/>
    <property type="match status" value="1"/>
</dbReference>
<dbReference type="InterPro" id="IPR010119">
    <property type="entry name" value="Gluconeogen_factor"/>
</dbReference>
<comment type="caution">
    <text evidence="3">The sequence shown here is derived from an EMBL/GenBank/DDBJ whole genome shotgun (WGS) entry which is preliminary data.</text>
</comment>
<dbReference type="GO" id="GO:0005737">
    <property type="term" value="C:cytoplasm"/>
    <property type="evidence" value="ECO:0007669"/>
    <property type="project" value="UniProtKB-SubCell"/>
</dbReference>
<sequence length="298" mass="32299">MQLQSLRCITAIGGGHGLGRVLSTLSFMKHKLVGIVATTDNGGATGLLRASQHCIAWGDIRNCLSQLVEQPLAAEVLNYRFDSDSALKGHNFGNLLLYTLDQLSARPLDGIQLLSRLLNVDNRILPMSECPTDLIATTSDGIQCHGEIHIDKLPNMPHKLELSGQVEATPEAVRHIKNSQLILIGPGSFMTSVMPPLLVPGICEALKNTRAKVVFIDNLVDEHGPAGELSLAEKLEFMKYELGQQVVDLILSNKKEKGLPVPVIGGLTSDTDVHYRHNTSSLLTTLEQAAHQLLVESA</sequence>
<proteinExistence type="inferred from homology"/>
<dbReference type="InterPro" id="IPR002882">
    <property type="entry name" value="CofD"/>
</dbReference>
<evidence type="ECO:0000256" key="2">
    <source>
        <dbReference type="HAMAP-Rule" id="MF_00973"/>
    </source>
</evidence>
<dbReference type="GO" id="GO:0043743">
    <property type="term" value="F:LPPG:FO 2-phospho-L-lactate transferase activity"/>
    <property type="evidence" value="ECO:0007669"/>
    <property type="project" value="InterPro"/>
</dbReference>
<accession>A0A432YW50</accession>
<dbReference type="Proteomes" id="UP000288361">
    <property type="component" value="Unassembled WGS sequence"/>
</dbReference>
<name>A0A432YW50_9GAMM</name>
<keyword evidence="1 2" id="KW-0963">Cytoplasm</keyword>
<dbReference type="HAMAP" id="MF_00973">
    <property type="entry name" value="Gluconeogen_factor"/>
    <property type="match status" value="1"/>
</dbReference>
<comment type="subcellular location">
    <subcellularLocation>
        <location evidence="2">Cytoplasm</location>
    </subcellularLocation>
</comment>
<comment type="similarity">
    <text evidence="2">Belongs to the gluconeogenesis factor family.</text>
</comment>
<evidence type="ECO:0000256" key="1">
    <source>
        <dbReference type="ARBA" id="ARBA00022490"/>
    </source>
</evidence>
<reference evidence="3 4" key="1">
    <citation type="journal article" date="2011" name="Front. Microbiol.">
        <title>Genomic signatures of strain selection and enhancement in Bacillus atrophaeus var. globigii, a historical biowarfare simulant.</title>
        <authorList>
            <person name="Gibbons H.S."/>
            <person name="Broomall S.M."/>
            <person name="McNew L.A."/>
            <person name="Daligault H."/>
            <person name="Chapman C."/>
            <person name="Bruce D."/>
            <person name="Karavis M."/>
            <person name="Krepps M."/>
            <person name="McGregor P.A."/>
            <person name="Hong C."/>
            <person name="Park K.H."/>
            <person name="Akmal A."/>
            <person name="Feldman A."/>
            <person name="Lin J.S."/>
            <person name="Chang W.E."/>
            <person name="Higgs B.W."/>
            <person name="Demirev P."/>
            <person name="Lindquist J."/>
            <person name="Liem A."/>
            <person name="Fochler E."/>
            <person name="Read T.D."/>
            <person name="Tapia R."/>
            <person name="Johnson S."/>
            <person name="Bishop-Lilly K.A."/>
            <person name="Detter C."/>
            <person name="Han C."/>
            <person name="Sozhamannan S."/>
            <person name="Rosenzweig C.N."/>
            <person name="Skowronski E.W."/>
        </authorList>
    </citation>
    <scope>NUCLEOTIDE SEQUENCE [LARGE SCALE GENOMIC DNA]</scope>
    <source>
        <strain evidence="3 4">TPS4-2</strain>
    </source>
</reference>
<protein>
    <recommendedName>
        <fullName evidence="2">Putative gluconeogenesis factor</fullName>
    </recommendedName>
</protein>
<organism evidence="3 4">
    <name type="scientific">Idiomarina piscisalsi</name>
    <dbReference type="NCBI Taxonomy" id="1096243"/>
    <lineage>
        <taxon>Bacteria</taxon>
        <taxon>Pseudomonadati</taxon>
        <taxon>Pseudomonadota</taxon>
        <taxon>Gammaproteobacteria</taxon>
        <taxon>Alteromonadales</taxon>
        <taxon>Idiomarinaceae</taxon>
        <taxon>Idiomarina</taxon>
    </lineage>
</organism>
<dbReference type="AlphaFoldDB" id="A0A432YW50"/>
<dbReference type="SUPFAM" id="SSF142338">
    <property type="entry name" value="CofD-like"/>
    <property type="match status" value="1"/>
</dbReference>
<evidence type="ECO:0000313" key="4">
    <source>
        <dbReference type="Proteomes" id="UP000288361"/>
    </source>
</evidence>
<gene>
    <name evidence="3" type="ORF">CWI73_01430</name>
</gene>
<dbReference type="PANTHER" id="PTHR30135:SF3">
    <property type="entry name" value="GLUCONEOGENESIS FACTOR-RELATED"/>
    <property type="match status" value="1"/>
</dbReference>
<dbReference type="CDD" id="cd07187">
    <property type="entry name" value="YvcK_like"/>
    <property type="match status" value="1"/>
</dbReference>
<dbReference type="EMBL" id="PIQA01000001">
    <property type="protein sequence ID" value="RUO67558.1"/>
    <property type="molecule type" value="Genomic_DNA"/>
</dbReference>
<comment type="function">
    <text evidence="2">Required for morphogenesis under gluconeogenic growth conditions.</text>
</comment>
<dbReference type="InterPro" id="IPR038136">
    <property type="entry name" value="CofD-like_dom_sf"/>
</dbReference>
<evidence type="ECO:0000313" key="3">
    <source>
        <dbReference type="EMBL" id="RUO67558.1"/>
    </source>
</evidence>
<dbReference type="Gene3D" id="3.40.50.10680">
    <property type="entry name" value="CofD-like domains"/>
    <property type="match status" value="1"/>
</dbReference>
<dbReference type="NCBIfam" id="TIGR01826">
    <property type="entry name" value="CofD_related"/>
    <property type="match status" value="1"/>
</dbReference>
<dbReference type="GO" id="GO:0008360">
    <property type="term" value="P:regulation of cell shape"/>
    <property type="evidence" value="ECO:0007669"/>
    <property type="project" value="UniProtKB-UniRule"/>
</dbReference>
<dbReference type="PANTHER" id="PTHR30135">
    <property type="entry name" value="UNCHARACTERIZED PROTEIN YVCK-RELATED"/>
    <property type="match status" value="1"/>
</dbReference>